<evidence type="ECO:0000256" key="1">
    <source>
        <dbReference type="SAM" id="Phobius"/>
    </source>
</evidence>
<evidence type="ECO:0000313" key="3">
    <source>
        <dbReference type="Proteomes" id="UP000019267"/>
    </source>
</evidence>
<dbReference type="STRING" id="1276246.SCULI_v1c01950"/>
<keyword evidence="3" id="KW-1185">Reference proteome</keyword>
<protein>
    <recommendedName>
        <fullName evidence="4">Transmembrane protein</fullName>
    </recommendedName>
</protein>
<dbReference type="KEGG" id="scq:SCULI_v1c01950"/>
<keyword evidence="1" id="KW-1133">Transmembrane helix</keyword>
<reference evidence="2 3" key="1">
    <citation type="journal article" date="2014" name="Genome Biol. Evol.">
        <title>Molecular evolution of the substrate utilization strategies and putative virulence factors in mosquito-associated Spiroplasma species.</title>
        <authorList>
            <person name="Chang T.H."/>
            <person name="Lo W.S."/>
            <person name="Ku C."/>
            <person name="Chen L.L."/>
            <person name="Kuo C.H."/>
        </authorList>
    </citation>
    <scope>NUCLEOTIDE SEQUENCE [LARGE SCALE GENOMIC DNA]</scope>
    <source>
        <strain evidence="2">AES-1</strain>
    </source>
</reference>
<feature type="transmembrane region" description="Helical" evidence="1">
    <location>
        <begin position="96"/>
        <end position="119"/>
    </location>
</feature>
<dbReference type="Proteomes" id="UP000019267">
    <property type="component" value="Chromosome"/>
</dbReference>
<name>W6A6F3_9MOLU</name>
<gene>
    <name evidence="2" type="ORF">SCULI_v1c01950</name>
</gene>
<dbReference type="PATRIC" id="fig|1276246.3.peg.194"/>
<feature type="transmembrane region" description="Helical" evidence="1">
    <location>
        <begin position="12"/>
        <end position="38"/>
    </location>
</feature>
<keyword evidence="1" id="KW-0472">Membrane</keyword>
<sequence length="168" mass="19780">MLQSKLKNNWLTWQIILLFLYVTNLIGLFLIGYLFFIVIKTLIKILFTKNRLKTLTKTFLVLSIISLILTFGYLFFILSLNFLLKTNSNIISLIKILVLIKLITFNFFIWQTSLIIFILNKNKQENDIQVESTIIINNKKYTLLSYLQTAKINILYQNKKYLLGNTTI</sequence>
<evidence type="ECO:0000313" key="2">
    <source>
        <dbReference type="EMBL" id="AHI52536.1"/>
    </source>
</evidence>
<accession>W6A6F3</accession>
<feature type="transmembrane region" description="Helical" evidence="1">
    <location>
        <begin position="59"/>
        <end position="84"/>
    </location>
</feature>
<dbReference type="AlphaFoldDB" id="W6A6F3"/>
<keyword evidence="1" id="KW-0812">Transmembrane</keyword>
<proteinExistence type="predicted"/>
<dbReference type="EMBL" id="CP006681">
    <property type="protein sequence ID" value="AHI52536.1"/>
    <property type="molecule type" value="Genomic_DNA"/>
</dbReference>
<dbReference type="HOGENOM" id="CLU_1585441_0_0_14"/>
<evidence type="ECO:0008006" key="4">
    <source>
        <dbReference type="Google" id="ProtNLM"/>
    </source>
</evidence>
<organism evidence="2 3">
    <name type="scientific">Spiroplasma culicicola AES-1</name>
    <dbReference type="NCBI Taxonomy" id="1276246"/>
    <lineage>
        <taxon>Bacteria</taxon>
        <taxon>Bacillati</taxon>
        <taxon>Mycoplasmatota</taxon>
        <taxon>Mollicutes</taxon>
        <taxon>Entomoplasmatales</taxon>
        <taxon>Spiroplasmataceae</taxon>
        <taxon>Spiroplasma</taxon>
    </lineage>
</organism>